<dbReference type="NCBIfam" id="TIGR01258">
    <property type="entry name" value="pgm_1"/>
    <property type="match status" value="1"/>
</dbReference>
<dbReference type="RefSeq" id="WP_016264382.1">
    <property type="nucleotide sequence ID" value="NZ_BJLN01000013.1"/>
</dbReference>
<dbReference type="CDD" id="cd07067">
    <property type="entry name" value="HP_PGM_like"/>
    <property type="match status" value="1"/>
</dbReference>
<evidence type="ECO:0000256" key="3">
    <source>
        <dbReference type="ARBA" id="ARBA00023235"/>
    </source>
</evidence>
<name>A0A094XZW9_LATSK</name>
<feature type="binding site" evidence="4">
    <location>
        <begin position="8"/>
        <end position="15"/>
    </location>
    <ligand>
        <name>substrate</name>
    </ligand>
</feature>
<dbReference type="AlphaFoldDB" id="A0A094XZW9"/>
<dbReference type="GO" id="GO:0006096">
    <property type="term" value="P:glycolytic process"/>
    <property type="evidence" value="ECO:0007669"/>
    <property type="project" value="UniProtKB-UniRule"/>
</dbReference>
<dbReference type="EMBL" id="OKRC01000006">
    <property type="protein sequence ID" value="SPE21470.1"/>
    <property type="molecule type" value="Genomic_DNA"/>
</dbReference>
<dbReference type="InterPro" id="IPR005952">
    <property type="entry name" value="Phosphogly_mut1"/>
</dbReference>
<comment type="caution">
    <text evidence="6">The sequence shown here is derived from an EMBL/GenBank/DDBJ whole genome shotgun (WGS) entry which is preliminary data.</text>
</comment>
<gene>
    <name evidence="6" type="primary">gpmA_1</name>
    <name evidence="4" type="synonym">gpmA</name>
    <name evidence="6" type="ORF">LAS9267_01352</name>
</gene>
<dbReference type="PANTHER" id="PTHR11931">
    <property type="entry name" value="PHOSPHOGLYCERATE MUTASE"/>
    <property type="match status" value="1"/>
</dbReference>
<feature type="binding site" evidence="4">
    <location>
        <begin position="21"/>
        <end position="22"/>
    </location>
    <ligand>
        <name>substrate</name>
    </ligand>
</feature>
<keyword evidence="2 4" id="KW-0324">Glycolysis</keyword>
<feature type="binding site" evidence="4">
    <location>
        <position position="60"/>
    </location>
    <ligand>
        <name>substrate</name>
    </ligand>
</feature>
<evidence type="ECO:0000256" key="5">
    <source>
        <dbReference type="RuleBase" id="RU004512"/>
    </source>
</evidence>
<reference evidence="6 7" key="1">
    <citation type="submission" date="2018-02" db="EMBL/GenBank/DDBJ databases">
        <authorList>
            <person name="Rodrigo-Torres L."/>
            <person name="Arahal R. D."/>
            <person name="Lucena T."/>
        </authorList>
    </citation>
    <scope>NUCLEOTIDE SEQUENCE [LARGE SCALE GENOMIC DNA]</scope>
    <source>
        <strain evidence="6 7">CECT 9267</strain>
    </source>
</reference>
<dbReference type="InterPro" id="IPR029033">
    <property type="entry name" value="His_PPase_superfam"/>
</dbReference>
<keyword evidence="4" id="KW-0312">Gluconeogenesis</keyword>
<proteinExistence type="inferred from homology"/>
<comment type="caution">
    <text evidence="4">Lacks conserved residue(s) required for the propagation of feature annotation.</text>
</comment>
<dbReference type="GeneID" id="57132910"/>
<evidence type="ECO:0000256" key="2">
    <source>
        <dbReference type="ARBA" id="ARBA00023152"/>
    </source>
</evidence>
<dbReference type="Proteomes" id="UP000239650">
    <property type="component" value="Unassembled WGS sequence"/>
</dbReference>
<accession>A0A094XZW9</accession>
<dbReference type="HAMAP" id="MF_01039">
    <property type="entry name" value="PGAM_GpmA"/>
    <property type="match status" value="1"/>
</dbReference>
<comment type="catalytic activity">
    <reaction evidence="4 5">
        <text>(2R)-2-phosphoglycerate = (2R)-3-phosphoglycerate</text>
        <dbReference type="Rhea" id="RHEA:15901"/>
        <dbReference type="ChEBI" id="CHEBI:58272"/>
        <dbReference type="ChEBI" id="CHEBI:58289"/>
        <dbReference type="EC" id="5.4.2.11"/>
    </reaction>
</comment>
<feature type="binding site" evidence="4">
    <location>
        <begin position="87"/>
        <end position="90"/>
    </location>
    <ligand>
        <name>substrate</name>
    </ligand>
</feature>
<dbReference type="SMART" id="SM00855">
    <property type="entry name" value="PGAM"/>
    <property type="match status" value="1"/>
</dbReference>
<organism evidence="6 7">
    <name type="scientific">Latilactobacillus sakei</name>
    <name type="common">Lactobacillus sakei</name>
    <dbReference type="NCBI Taxonomy" id="1599"/>
    <lineage>
        <taxon>Bacteria</taxon>
        <taxon>Bacillati</taxon>
        <taxon>Bacillota</taxon>
        <taxon>Bacilli</taxon>
        <taxon>Lactobacillales</taxon>
        <taxon>Lactobacillaceae</taxon>
        <taxon>Latilactobacillus</taxon>
    </lineage>
</organism>
<feature type="active site" description="Tele-phosphohistidine intermediate" evidence="4">
    <location>
        <position position="9"/>
    </location>
</feature>
<evidence type="ECO:0000256" key="4">
    <source>
        <dbReference type="HAMAP-Rule" id="MF_01039"/>
    </source>
</evidence>
<comment type="function">
    <text evidence="4 5">Catalyzes the interconversion of 2-phosphoglycerate and 3-phosphoglycerate.</text>
</comment>
<dbReference type="SUPFAM" id="SSF53254">
    <property type="entry name" value="Phosphoglycerate mutase-like"/>
    <property type="match status" value="1"/>
</dbReference>
<comment type="similarity">
    <text evidence="1 4">Belongs to the phosphoglycerate mutase family. BPG-dependent PGAM subfamily.</text>
</comment>
<sequence length="235" mass="26408">MANLVIVRHGESVANQLKTYTGWSDVALTAKGRQQAHQVGRQIKDAGFQFSHVHTSLLKRAILTSYIVLEELDQLALPMTKSWRLNERHYGALRGLNKDTTRTVFGVHQVARWRRSYTAVPPLLIRSSTARRYRLVPRKSRPRGESLAQATQRLLPYWQDQVVPGLLAGQDQLIVAHGSTLRALIKVIEQISDQAIDGVEVANGEALYYQFGTDLTVLKKGRLALGSETDEEKEN</sequence>
<dbReference type="GO" id="GO:0004619">
    <property type="term" value="F:phosphoglycerate mutase activity"/>
    <property type="evidence" value="ECO:0007669"/>
    <property type="project" value="UniProtKB-UniRule"/>
</dbReference>
<dbReference type="InterPro" id="IPR013078">
    <property type="entry name" value="His_Pase_superF_clade-1"/>
</dbReference>
<feature type="binding site" evidence="4">
    <location>
        <position position="98"/>
    </location>
    <ligand>
        <name>substrate</name>
    </ligand>
</feature>
<comment type="pathway">
    <text evidence="4 5">Carbohydrate degradation; glycolysis; pyruvate from D-glyceraldehyde 3-phosphate: step 3/5.</text>
</comment>
<protein>
    <recommendedName>
        <fullName evidence="4 5">2,3-bisphosphoglycerate-dependent phosphoglycerate mutase</fullName>
        <shortName evidence="4">BPG-dependent PGAM</shortName>
        <shortName evidence="4">PGAM</shortName>
        <shortName evidence="4">Phosphoglyceromutase</shortName>
        <shortName evidence="4">dPGM</shortName>
        <ecNumber evidence="4 5">5.4.2.11</ecNumber>
    </recommendedName>
</protein>
<dbReference type="GO" id="GO:0006094">
    <property type="term" value="P:gluconeogenesis"/>
    <property type="evidence" value="ECO:0007669"/>
    <property type="project" value="UniProtKB-UniRule"/>
</dbReference>
<dbReference type="PROSITE" id="PS00175">
    <property type="entry name" value="PG_MUTASE"/>
    <property type="match status" value="1"/>
</dbReference>
<feature type="active site" description="Proton donor/acceptor" evidence="4">
    <location>
        <position position="87"/>
    </location>
</feature>
<feature type="binding site" evidence="4">
    <location>
        <begin position="114"/>
        <end position="115"/>
    </location>
    <ligand>
        <name>substrate</name>
    </ligand>
</feature>
<dbReference type="InterPro" id="IPR001345">
    <property type="entry name" value="PG/BPGM_mutase_AS"/>
</dbReference>
<evidence type="ECO:0000256" key="1">
    <source>
        <dbReference type="ARBA" id="ARBA00006717"/>
    </source>
</evidence>
<evidence type="ECO:0000313" key="6">
    <source>
        <dbReference type="EMBL" id="SPE21470.1"/>
    </source>
</evidence>
<dbReference type="Gene3D" id="3.40.50.1240">
    <property type="entry name" value="Phosphoglycerate mutase-like"/>
    <property type="match status" value="1"/>
</dbReference>
<dbReference type="EC" id="5.4.2.11" evidence="4 5"/>
<evidence type="ECO:0000313" key="7">
    <source>
        <dbReference type="Proteomes" id="UP000239650"/>
    </source>
</evidence>
<dbReference type="Pfam" id="PF00300">
    <property type="entry name" value="His_Phos_1"/>
    <property type="match status" value="1"/>
</dbReference>
<keyword evidence="3 4" id="KW-0413">Isomerase</keyword>
<feature type="site" description="Transition state stabilizer" evidence="4">
    <location>
        <position position="177"/>
    </location>
</feature>